<dbReference type="OrthoDB" id="5508246at2"/>
<gene>
    <name evidence="2" type="ORF">MFU01_02900</name>
    <name evidence="3" type="ORF">SAMN05443572_1011202</name>
</gene>
<protein>
    <recommendedName>
        <fullName evidence="6">DUF4390 domain-containing protein</fullName>
    </recommendedName>
</protein>
<keyword evidence="4" id="KW-1185">Reference proteome</keyword>
<dbReference type="STRING" id="1334629.MFUL124B02_06925"/>
<keyword evidence="1" id="KW-0732">Signal</keyword>
<dbReference type="Proteomes" id="UP000321514">
    <property type="component" value="Unassembled WGS sequence"/>
</dbReference>
<evidence type="ECO:0008006" key="6">
    <source>
        <dbReference type="Google" id="ProtNLM"/>
    </source>
</evidence>
<dbReference type="Proteomes" id="UP000183760">
    <property type="component" value="Unassembled WGS sequence"/>
</dbReference>
<evidence type="ECO:0000313" key="5">
    <source>
        <dbReference type="Proteomes" id="UP000321514"/>
    </source>
</evidence>
<dbReference type="EMBL" id="FOIB01000001">
    <property type="protein sequence ID" value="SET13485.1"/>
    <property type="molecule type" value="Genomic_DNA"/>
</dbReference>
<evidence type="ECO:0000256" key="1">
    <source>
        <dbReference type="SAM" id="SignalP"/>
    </source>
</evidence>
<accession>A0A511SVB2</accession>
<proteinExistence type="predicted"/>
<dbReference type="RefSeq" id="WP_074949605.1">
    <property type="nucleotide sequence ID" value="NZ_BJXR01000006.1"/>
</dbReference>
<comment type="caution">
    <text evidence="2">The sequence shown here is derived from an EMBL/GenBank/DDBJ whole genome shotgun (WGS) entry which is preliminary data.</text>
</comment>
<organism evidence="2 5">
    <name type="scientific">Myxococcus fulvus</name>
    <dbReference type="NCBI Taxonomy" id="33"/>
    <lineage>
        <taxon>Bacteria</taxon>
        <taxon>Pseudomonadati</taxon>
        <taxon>Myxococcota</taxon>
        <taxon>Myxococcia</taxon>
        <taxon>Myxococcales</taxon>
        <taxon>Cystobacterineae</taxon>
        <taxon>Myxococcaceae</taxon>
        <taxon>Myxococcus</taxon>
    </lineage>
</organism>
<reference evidence="2 5" key="2">
    <citation type="submission" date="2019-07" db="EMBL/GenBank/DDBJ databases">
        <title>Whole genome shotgun sequence of Myxococcus fulvus NBRC 100333.</title>
        <authorList>
            <person name="Hosoyama A."/>
            <person name="Uohara A."/>
            <person name="Ohji S."/>
            <person name="Ichikawa N."/>
        </authorList>
    </citation>
    <scope>NUCLEOTIDE SEQUENCE [LARGE SCALE GENOMIC DNA]</scope>
    <source>
        <strain evidence="2 5">NBRC 100333</strain>
    </source>
</reference>
<feature type="chain" id="PRO_5022974778" description="DUF4390 domain-containing protein" evidence="1">
    <location>
        <begin position="30"/>
        <end position="201"/>
    </location>
</feature>
<sequence length="201" mass="22057">MARTGTHGRRRLGAALVAALGLFASQALAEEPRVTCTATLSGRRVLVRPEAFAFLSEELDRLVRLGMAGKVEVELSLWKRRTLWFNTRLDGARLTQVIGFGREGYLLDGRLLPQGPGALELDRVAWTLESRADAGDRFVVQVEVRLNVVTAASLGRMASWLRWKDEEGEAGRTSLTGTLLRSVAEDLTRRASGRCDVAPPT</sequence>
<name>A0A511SVB2_MYXFU</name>
<evidence type="ECO:0000313" key="3">
    <source>
        <dbReference type="EMBL" id="SET13485.1"/>
    </source>
</evidence>
<feature type="signal peptide" evidence="1">
    <location>
        <begin position="1"/>
        <end position="29"/>
    </location>
</feature>
<dbReference type="AlphaFoldDB" id="A0A511SVB2"/>
<evidence type="ECO:0000313" key="4">
    <source>
        <dbReference type="Proteomes" id="UP000183760"/>
    </source>
</evidence>
<evidence type="ECO:0000313" key="2">
    <source>
        <dbReference type="EMBL" id="GEN05253.1"/>
    </source>
</evidence>
<reference evidence="3 4" key="1">
    <citation type="submission" date="2016-10" db="EMBL/GenBank/DDBJ databases">
        <authorList>
            <person name="Varghese N."/>
            <person name="Submissions S."/>
        </authorList>
    </citation>
    <scope>NUCLEOTIDE SEQUENCE [LARGE SCALE GENOMIC DNA]</scope>
    <source>
        <strain evidence="3 4">DSM 16525</strain>
    </source>
</reference>
<dbReference type="EMBL" id="BJXR01000006">
    <property type="protein sequence ID" value="GEN05253.1"/>
    <property type="molecule type" value="Genomic_DNA"/>
</dbReference>